<keyword evidence="5" id="KW-0378">Hydrolase</keyword>
<dbReference type="SMART" id="SM00490">
    <property type="entry name" value="HELICc"/>
    <property type="match status" value="1"/>
</dbReference>
<dbReference type="Pfam" id="PF07717">
    <property type="entry name" value="OB_NTP_bind"/>
    <property type="match status" value="1"/>
</dbReference>
<comment type="catalytic activity">
    <reaction evidence="9">
        <text>ATP + H2O = ADP + phosphate + H(+)</text>
        <dbReference type="Rhea" id="RHEA:13065"/>
        <dbReference type="ChEBI" id="CHEBI:15377"/>
        <dbReference type="ChEBI" id="CHEBI:15378"/>
        <dbReference type="ChEBI" id="CHEBI:30616"/>
        <dbReference type="ChEBI" id="CHEBI:43474"/>
        <dbReference type="ChEBI" id="CHEBI:456216"/>
        <dbReference type="EC" id="3.6.4.13"/>
    </reaction>
</comment>
<reference evidence="13" key="2">
    <citation type="journal article" date="2023" name="Microbiol Resour">
        <title>Decontamination and Annotation of the Draft Genome Sequence of the Oomycete Lagenidium giganteum ARSEF 373.</title>
        <authorList>
            <person name="Morgan W.R."/>
            <person name="Tartar A."/>
        </authorList>
    </citation>
    <scope>NUCLEOTIDE SEQUENCE</scope>
    <source>
        <strain evidence="13">ARSEF 373</strain>
    </source>
</reference>
<dbReference type="InterPro" id="IPR048333">
    <property type="entry name" value="HA2_WH"/>
</dbReference>
<keyword evidence="3" id="KW-0507">mRNA processing</keyword>
<dbReference type="InterPro" id="IPR002464">
    <property type="entry name" value="DNA/RNA_helicase_DEAH_CS"/>
</dbReference>
<comment type="similarity">
    <text evidence="1">Belongs to the DEAD box helicase family. DEAH subfamily.</text>
</comment>
<feature type="domain" description="Helicase C-terminal" evidence="12">
    <location>
        <begin position="275"/>
        <end position="463"/>
    </location>
</feature>
<organism evidence="13 14">
    <name type="scientific">Lagenidium giganteum</name>
    <dbReference type="NCBI Taxonomy" id="4803"/>
    <lineage>
        <taxon>Eukaryota</taxon>
        <taxon>Sar</taxon>
        <taxon>Stramenopiles</taxon>
        <taxon>Oomycota</taxon>
        <taxon>Peronosporomycetes</taxon>
        <taxon>Pythiales</taxon>
        <taxon>Pythiaceae</taxon>
    </lineage>
</organism>
<evidence type="ECO:0000256" key="9">
    <source>
        <dbReference type="ARBA" id="ARBA00047984"/>
    </source>
</evidence>
<reference evidence="13" key="1">
    <citation type="submission" date="2022-11" db="EMBL/GenBank/DDBJ databases">
        <authorList>
            <person name="Morgan W.R."/>
            <person name="Tartar A."/>
        </authorList>
    </citation>
    <scope>NUCLEOTIDE SEQUENCE</scope>
    <source>
        <strain evidence="13">ARSEF 373</strain>
    </source>
</reference>
<evidence type="ECO:0000313" key="14">
    <source>
        <dbReference type="Proteomes" id="UP001146120"/>
    </source>
</evidence>
<evidence type="ECO:0000259" key="11">
    <source>
        <dbReference type="PROSITE" id="PS51192"/>
    </source>
</evidence>
<feature type="region of interest" description="Disordered" evidence="10">
    <location>
        <begin position="548"/>
        <end position="579"/>
    </location>
</feature>
<evidence type="ECO:0000256" key="6">
    <source>
        <dbReference type="ARBA" id="ARBA00022806"/>
    </source>
</evidence>
<dbReference type="GO" id="GO:0008380">
    <property type="term" value="P:RNA splicing"/>
    <property type="evidence" value="ECO:0007669"/>
    <property type="project" value="UniProtKB-KW"/>
</dbReference>
<evidence type="ECO:0000256" key="4">
    <source>
        <dbReference type="ARBA" id="ARBA00022741"/>
    </source>
</evidence>
<sequence length="830" mass="93331">MGRKRSRSRSAERDDRNRRRHHSTRTRASDRRHPCESAPRSRSRERACVREQSGAKACDSSRPATALPIAAHRQELLAALAAHQVVICIGETGSGKTTQLPQYLHAAGYTANGQRVGVTQPRRVATVAVAQRVADELGSRVDAQDGVVGYAIRFDDHTREATRIKFMTDGILVRETLKDPELAQYSVLMLDEAHERSIHTDILVGLLKDIVRRRRNLKVLITSATLDAAKFVAFFGGATRVVRVPGRSFPVDILHTKQRQVMGPHGPVSTYVRSAVETALQVHNSEPMGHVLVFLTGQKEIEDACSQIEALHRQQRAEARGQGRDDRGTEQDCELRVLPLFGALHGRLQHAIFDRVAANVRKVIVATNIAETSLTVDGVRYVIDCGFTKQKVYNPMAHMESLVVVPVSKVSAQQRAGRAGRTAAGKCFRLYSKDSYAAMMEETVPEIQRTNLANTVLYLKILGIHDVVGFQYIDPPAEDALLDALRQLYELGALDEHGKATALGRLMSEFPLEPKLARSLVEAMKLNCGRETTSIVAMMSVENVFVDRPKKRRDRRGNQRSDRSDDGDDDRSDDSRGNRADARFEMLQEDGLVDDYGDQLTYLRILDEFERQRKHRREKQWCDDRHLQVRALSMAIAVKDQLNIIRRAISRNGFDRWKAETATGHDGMQLPTMQRVRKALCAGFFPHAVRRCTAQSVYRPFHHDGPGGSEFKLLHFHPLSTLNYSPPPEYCVYHELVQTSKPFMRHALAVDIKWIREYADDRMNASTQDLYRLCGRTAPAEEIRMSAAEVNSGAVSPQAKHQRTQEAPTKLSDDSVAAARARFLQRKRRA</sequence>
<dbReference type="Pfam" id="PF00270">
    <property type="entry name" value="DEAD"/>
    <property type="match status" value="1"/>
</dbReference>
<dbReference type="InterPro" id="IPR027417">
    <property type="entry name" value="P-loop_NTPase"/>
</dbReference>
<evidence type="ECO:0000259" key="12">
    <source>
        <dbReference type="PROSITE" id="PS51194"/>
    </source>
</evidence>
<evidence type="ECO:0000256" key="1">
    <source>
        <dbReference type="ARBA" id="ARBA00008792"/>
    </source>
</evidence>
<evidence type="ECO:0000256" key="5">
    <source>
        <dbReference type="ARBA" id="ARBA00022801"/>
    </source>
</evidence>
<dbReference type="EMBL" id="DAKRPA010000034">
    <property type="protein sequence ID" value="DBA02225.1"/>
    <property type="molecule type" value="Genomic_DNA"/>
</dbReference>
<dbReference type="InterPro" id="IPR011709">
    <property type="entry name" value="DEAD-box_helicase_OB_fold"/>
</dbReference>
<dbReference type="GO" id="GO:0005524">
    <property type="term" value="F:ATP binding"/>
    <property type="evidence" value="ECO:0007669"/>
    <property type="project" value="UniProtKB-KW"/>
</dbReference>
<dbReference type="Proteomes" id="UP001146120">
    <property type="component" value="Unassembled WGS sequence"/>
</dbReference>
<dbReference type="CDD" id="cd18791">
    <property type="entry name" value="SF2_C_RHA"/>
    <property type="match status" value="1"/>
</dbReference>
<evidence type="ECO:0000313" key="13">
    <source>
        <dbReference type="EMBL" id="DBA02225.1"/>
    </source>
</evidence>
<evidence type="ECO:0000256" key="3">
    <source>
        <dbReference type="ARBA" id="ARBA00022664"/>
    </source>
</evidence>
<keyword evidence="8" id="KW-0508">mRNA splicing</keyword>
<dbReference type="Pfam" id="PF04408">
    <property type="entry name" value="WHD_HA2"/>
    <property type="match status" value="1"/>
</dbReference>
<dbReference type="AlphaFoldDB" id="A0AAV2ZCA1"/>
<dbReference type="PROSITE" id="PS51192">
    <property type="entry name" value="HELICASE_ATP_BIND_1"/>
    <property type="match status" value="1"/>
</dbReference>
<dbReference type="SMART" id="SM00487">
    <property type="entry name" value="DEXDc"/>
    <property type="match status" value="1"/>
</dbReference>
<dbReference type="FunFam" id="3.40.50.300:FF:000145">
    <property type="entry name" value="probable ATP-dependent RNA helicase DHX40"/>
    <property type="match status" value="1"/>
</dbReference>
<dbReference type="GO" id="GO:0006397">
    <property type="term" value="P:mRNA processing"/>
    <property type="evidence" value="ECO:0007669"/>
    <property type="project" value="UniProtKB-KW"/>
</dbReference>
<dbReference type="SUPFAM" id="SSF52540">
    <property type="entry name" value="P-loop containing nucleoside triphosphate hydrolases"/>
    <property type="match status" value="1"/>
</dbReference>
<keyword evidence="4" id="KW-0547">Nucleotide-binding</keyword>
<dbReference type="EC" id="3.6.4.13" evidence="2"/>
<evidence type="ECO:0000256" key="8">
    <source>
        <dbReference type="ARBA" id="ARBA00023187"/>
    </source>
</evidence>
<dbReference type="PROSITE" id="PS51194">
    <property type="entry name" value="HELICASE_CTER"/>
    <property type="match status" value="1"/>
</dbReference>
<dbReference type="InterPro" id="IPR007502">
    <property type="entry name" value="Helicase-assoc_dom"/>
</dbReference>
<feature type="region of interest" description="Disordered" evidence="10">
    <location>
        <begin position="1"/>
        <end position="63"/>
    </location>
</feature>
<proteinExistence type="inferred from homology"/>
<evidence type="ECO:0000256" key="7">
    <source>
        <dbReference type="ARBA" id="ARBA00022840"/>
    </source>
</evidence>
<feature type="domain" description="Helicase ATP-binding" evidence="11">
    <location>
        <begin position="77"/>
        <end position="244"/>
    </location>
</feature>
<dbReference type="Gene3D" id="3.40.50.300">
    <property type="entry name" value="P-loop containing nucleotide triphosphate hydrolases"/>
    <property type="match status" value="2"/>
</dbReference>
<evidence type="ECO:0000256" key="10">
    <source>
        <dbReference type="SAM" id="MobiDB-lite"/>
    </source>
</evidence>
<comment type="caution">
    <text evidence="13">The sequence shown here is derived from an EMBL/GenBank/DDBJ whole genome shotgun (WGS) entry which is preliminary data.</text>
</comment>
<gene>
    <name evidence="13" type="ORF">N0F65_007635</name>
</gene>
<dbReference type="GO" id="GO:0071013">
    <property type="term" value="C:catalytic step 2 spliceosome"/>
    <property type="evidence" value="ECO:0007669"/>
    <property type="project" value="TreeGrafter"/>
</dbReference>
<dbReference type="GO" id="GO:0003723">
    <property type="term" value="F:RNA binding"/>
    <property type="evidence" value="ECO:0007669"/>
    <property type="project" value="TreeGrafter"/>
</dbReference>
<dbReference type="Gene3D" id="1.20.120.1080">
    <property type="match status" value="1"/>
</dbReference>
<keyword evidence="7" id="KW-0067">ATP-binding</keyword>
<keyword evidence="6" id="KW-0347">Helicase</keyword>
<protein>
    <recommendedName>
        <fullName evidence="2">RNA helicase</fullName>
        <ecNumber evidence="2">3.6.4.13</ecNumber>
    </recommendedName>
</protein>
<name>A0AAV2ZCA1_9STRA</name>
<dbReference type="SMART" id="SM00847">
    <property type="entry name" value="HA2"/>
    <property type="match status" value="1"/>
</dbReference>
<dbReference type="Pfam" id="PF00271">
    <property type="entry name" value="Helicase_C"/>
    <property type="match status" value="1"/>
</dbReference>
<feature type="region of interest" description="Disordered" evidence="10">
    <location>
        <begin position="789"/>
        <end position="815"/>
    </location>
</feature>
<dbReference type="Pfam" id="PF21010">
    <property type="entry name" value="HA2_C"/>
    <property type="match status" value="1"/>
</dbReference>
<dbReference type="GO" id="GO:0003724">
    <property type="term" value="F:RNA helicase activity"/>
    <property type="evidence" value="ECO:0007669"/>
    <property type="project" value="UniProtKB-EC"/>
</dbReference>
<dbReference type="InterPro" id="IPR001650">
    <property type="entry name" value="Helicase_C-like"/>
</dbReference>
<dbReference type="PANTHER" id="PTHR18934">
    <property type="entry name" value="ATP-DEPENDENT RNA HELICASE"/>
    <property type="match status" value="1"/>
</dbReference>
<accession>A0AAV2ZCA1</accession>
<keyword evidence="14" id="KW-1185">Reference proteome</keyword>
<evidence type="ECO:0000256" key="2">
    <source>
        <dbReference type="ARBA" id="ARBA00012552"/>
    </source>
</evidence>
<dbReference type="InterPro" id="IPR014001">
    <property type="entry name" value="Helicase_ATP-bd"/>
</dbReference>
<dbReference type="GO" id="GO:0016787">
    <property type="term" value="F:hydrolase activity"/>
    <property type="evidence" value="ECO:0007669"/>
    <property type="project" value="UniProtKB-KW"/>
</dbReference>
<dbReference type="CDD" id="cd17917">
    <property type="entry name" value="DEXHc_RHA-like"/>
    <property type="match status" value="1"/>
</dbReference>
<dbReference type="FunFam" id="3.40.50.300:FF:000578">
    <property type="entry name" value="probable ATP-dependent RNA helicase DHX35"/>
    <property type="match status" value="1"/>
</dbReference>
<dbReference type="PROSITE" id="PS00690">
    <property type="entry name" value="DEAH_ATP_HELICASE"/>
    <property type="match status" value="1"/>
</dbReference>
<dbReference type="PANTHER" id="PTHR18934:SF83">
    <property type="entry name" value="PRE-MRNA-SPLICING FACTOR ATP-DEPENDENT RNA HELICASE DHX16"/>
    <property type="match status" value="1"/>
</dbReference>
<dbReference type="InterPro" id="IPR011545">
    <property type="entry name" value="DEAD/DEAH_box_helicase_dom"/>
</dbReference>